<dbReference type="Proteomes" id="UP000218334">
    <property type="component" value="Unassembled WGS sequence"/>
</dbReference>
<feature type="compositionally biased region" description="Polar residues" evidence="1">
    <location>
        <begin position="241"/>
        <end position="250"/>
    </location>
</feature>
<keyword evidence="3" id="KW-1185">Reference proteome</keyword>
<evidence type="ECO:0000256" key="1">
    <source>
        <dbReference type="SAM" id="MobiDB-lite"/>
    </source>
</evidence>
<gene>
    <name evidence="2" type="ORF">ARMSODRAFT_977490</name>
</gene>
<feature type="region of interest" description="Disordered" evidence="1">
    <location>
        <begin position="233"/>
        <end position="252"/>
    </location>
</feature>
<organism evidence="2 3">
    <name type="scientific">Armillaria solidipes</name>
    <dbReference type="NCBI Taxonomy" id="1076256"/>
    <lineage>
        <taxon>Eukaryota</taxon>
        <taxon>Fungi</taxon>
        <taxon>Dikarya</taxon>
        <taxon>Basidiomycota</taxon>
        <taxon>Agaricomycotina</taxon>
        <taxon>Agaricomycetes</taxon>
        <taxon>Agaricomycetidae</taxon>
        <taxon>Agaricales</taxon>
        <taxon>Marasmiineae</taxon>
        <taxon>Physalacriaceae</taxon>
        <taxon>Armillaria</taxon>
    </lineage>
</organism>
<name>A0A2H3BKK4_9AGAR</name>
<dbReference type="AlphaFoldDB" id="A0A2H3BKK4"/>
<feature type="region of interest" description="Disordered" evidence="1">
    <location>
        <begin position="66"/>
        <end position="133"/>
    </location>
</feature>
<sequence>MSQGPPRHWNDPPVAPMNRAGTYSLVTTVPCPHPTNYPYQLEHWYPSTPIPGWRMPMPRNPLKDWRLRLPDRPDSPPSHGQLADFPATPEADNPLQGADPLTRAATPTLRTPLPTSPSESEFTMPQPHPHPLPKETVTPSTLMAMTMSGPHSLPSIDNFSAPITLRPGSYEDETLRLASISEAMTKSQWTGIWPYTEETQSPEQDTRQTSPCKSSPIESEDYTLLRLAFAYTGNTAREPPRSSTTWRSPYTPSPYDRAIDQTWMESTYNDDEPPGSVRSEFADLSIHHPISSKQLHFNPHILYITSSSR</sequence>
<feature type="compositionally biased region" description="Low complexity" evidence="1">
    <location>
        <begin position="100"/>
        <end position="118"/>
    </location>
</feature>
<dbReference type="EMBL" id="KZ293440">
    <property type="protein sequence ID" value="PBK66588.1"/>
    <property type="molecule type" value="Genomic_DNA"/>
</dbReference>
<evidence type="ECO:0000313" key="2">
    <source>
        <dbReference type="EMBL" id="PBK66588.1"/>
    </source>
</evidence>
<proteinExistence type="predicted"/>
<accession>A0A2H3BKK4</accession>
<reference evidence="3" key="1">
    <citation type="journal article" date="2017" name="Nat. Ecol. Evol.">
        <title>Genome expansion and lineage-specific genetic innovations in the forest pathogenic fungi Armillaria.</title>
        <authorList>
            <person name="Sipos G."/>
            <person name="Prasanna A.N."/>
            <person name="Walter M.C."/>
            <person name="O'Connor E."/>
            <person name="Balint B."/>
            <person name="Krizsan K."/>
            <person name="Kiss B."/>
            <person name="Hess J."/>
            <person name="Varga T."/>
            <person name="Slot J."/>
            <person name="Riley R."/>
            <person name="Boka B."/>
            <person name="Rigling D."/>
            <person name="Barry K."/>
            <person name="Lee J."/>
            <person name="Mihaltcheva S."/>
            <person name="LaButti K."/>
            <person name="Lipzen A."/>
            <person name="Waldron R."/>
            <person name="Moloney N.M."/>
            <person name="Sperisen C."/>
            <person name="Kredics L."/>
            <person name="Vagvoelgyi C."/>
            <person name="Patrignani A."/>
            <person name="Fitzpatrick D."/>
            <person name="Nagy I."/>
            <person name="Doyle S."/>
            <person name="Anderson J.B."/>
            <person name="Grigoriev I.V."/>
            <person name="Gueldener U."/>
            <person name="Muensterkoetter M."/>
            <person name="Nagy L.G."/>
        </authorList>
    </citation>
    <scope>NUCLEOTIDE SEQUENCE [LARGE SCALE GENOMIC DNA]</scope>
    <source>
        <strain evidence="3">28-4</strain>
    </source>
</reference>
<protein>
    <submittedName>
        <fullName evidence="2">Uncharacterized protein</fullName>
    </submittedName>
</protein>
<evidence type="ECO:0000313" key="3">
    <source>
        <dbReference type="Proteomes" id="UP000218334"/>
    </source>
</evidence>
<feature type="region of interest" description="Disordered" evidence="1">
    <location>
        <begin position="197"/>
        <end position="217"/>
    </location>
</feature>